<dbReference type="Gene3D" id="1.25.40.340">
    <property type="match status" value="1"/>
</dbReference>
<evidence type="ECO:0000313" key="2">
    <source>
        <dbReference type="EMBL" id="GAG37757.1"/>
    </source>
</evidence>
<organism evidence="2">
    <name type="scientific">marine sediment metagenome</name>
    <dbReference type="NCBI Taxonomy" id="412755"/>
    <lineage>
        <taxon>unclassified sequences</taxon>
        <taxon>metagenomes</taxon>
        <taxon>ecological metagenomes</taxon>
    </lineage>
</organism>
<dbReference type="GO" id="GO:0004371">
    <property type="term" value="F:glycerone kinase activity"/>
    <property type="evidence" value="ECO:0007669"/>
    <property type="project" value="InterPro"/>
</dbReference>
<gene>
    <name evidence="2" type="ORF">S01H1_61896</name>
</gene>
<sequence>MWLERNADQINSLNVFPVPDGDTGINMLLTMRAALAEASPVAEESASTVARAIAHGALMGARGNSGVILSQILRGLAATLDEK</sequence>
<dbReference type="AlphaFoldDB" id="X0XQY9"/>
<accession>X0XQY9</accession>
<dbReference type="PANTHER" id="PTHR33434:SF4">
    <property type="entry name" value="PHOSPHATASE PROTEIN"/>
    <property type="match status" value="1"/>
</dbReference>
<dbReference type="InterPro" id="IPR050270">
    <property type="entry name" value="DegV_domain_contain"/>
</dbReference>
<dbReference type="InterPro" id="IPR004007">
    <property type="entry name" value="DhaL_dom"/>
</dbReference>
<comment type="caution">
    <text evidence="2">The sequence shown here is derived from an EMBL/GenBank/DDBJ whole genome shotgun (WGS) entry which is preliminary data.</text>
</comment>
<dbReference type="EMBL" id="BARS01040627">
    <property type="protein sequence ID" value="GAG37757.1"/>
    <property type="molecule type" value="Genomic_DNA"/>
</dbReference>
<reference evidence="2" key="1">
    <citation type="journal article" date="2014" name="Front. Microbiol.">
        <title>High frequency of phylogenetically diverse reductive dehalogenase-homologous genes in deep subseafloor sedimentary metagenomes.</title>
        <authorList>
            <person name="Kawai M."/>
            <person name="Futagami T."/>
            <person name="Toyoda A."/>
            <person name="Takaki Y."/>
            <person name="Nishi S."/>
            <person name="Hori S."/>
            <person name="Arai W."/>
            <person name="Tsubouchi T."/>
            <person name="Morono Y."/>
            <person name="Uchiyama I."/>
            <person name="Ito T."/>
            <person name="Fujiyama A."/>
            <person name="Inagaki F."/>
            <person name="Takami H."/>
        </authorList>
    </citation>
    <scope>NUCLEOTIDE SEQUENCE</scope>
    <source>
        <strain evidence="2">Expedition CK06-06</strain>
    </source>
</reference>
<dbReference type="PANTHER" id="PTHR33434">
    <property type="entry name" value="DEGV DOMAIN-CONTAINING PROTEIN DR_1986-RELATED"/>
    <property type="match status" value="1"/>
</dbReference>
<dbReference type="SUPFAM" id="SSF101473">
    <property type="entry name" value="DhaL-like"/>
    <property type="match status" value="1"/>
</dbReference>
<evidence type="ECO:0000259" key="1">
    <source>
        <dbReference type="PROSITE" id="PS51480"/>
    </source>
</evidence>
<dbReference type="GO" id="GO:0006071">
    <property type="term" value="P:glycerol metabolic process"/>
    <property type="evidence" value="ECO:0007669"/>
    <property type="project" value="InterPro"/>
</dbReference>
<feature type="non-terminal residue" evidence="2">
    <location>
        <position position="83"/>
    </location>
</feature>
<name>X0XQY9_9ZZZZ</name>
<dbReference type="PROSITE" id="PS51480">
    <property type="entry name" value="DHAL"/>
    <property type="match status" value="1"/>
</dbReference>
<feature type="domain" description="DhaL" evidence="1">
    <location>
        <begin position="1"/>
        <end position="83"/>
    </location>
</feature>
<dbReference type="InterPro" id="IPR036117">
    <property type="entry name" value="DhaL_dom_sf"/>
</dbReference>
<protein>
    <recommendedName>
        <fullName evidence="1">DhaL domain-containing protein</fullName>
    </recommendedName>
</protein>
<dbReference type="Pfam" id="PF02734">
    <property type="entry name" value="Dak2"/>
    <property type="match status" value="1"/>
</dbReference>
<dbReference type="SMART" id="SM01120">
    <property type="entry name" value="Dak2"/>
    <property type="match status" value="1"/>
</dbReference>
<proteinExistence type="predicted"/>